<dbReference type="GO" id="GO:0008121">
    <property type="term" value="F:quinol-cytochrome-c reductase activity"/>
    <property type="evidence" value="ECO:0007669"/>
    <property type="project" value="EnsemblFungi"/>
</dbReference>
<dbReference type="PANTHER" id="PTHR15336:SF0">
    <property type="entry name" value="CYTOCHROME B-C1 COMPLEX SUBUNIT 6, MITOCHONDRIAL"/>
    <property type="match status" value="1"/>
</dbReference>
<comment type="similarity">
    <text evidence="2">Belongs to the UQCRH/QCR6 family.</text>
</comment>
<keyword evidence="6" id="KW-0249">Electron transport</keyword>
<feature type="domain" description="Ubiquinol-cytochrome C reductase hinge" evidence="12">
    <location>
        <begin position="64"/>
        <end position="135"/>
    </location>
</feature>
<feature type="compositionally biased region" description="Basic and acidic residues" evidence="11">
    <location>
        <begin position="67"/>
        <end position="79"/>
    </location>
</feature>
<evidence type="ECO:0000256" key="6">
    <source>
        <dbReference type="ARBA" id="ARBA00022982"/>
    </source>
</evidence>
<keyword evidence="5" id="KW-0999">Mitochondrion inner membrane</keyword>
<feature type="compositionally biased region" description="Acidic residues" evidence="11">
    <location>
        <begin position="24"/>
        <end position="64"/>
    </location>
</feature>
<evidence type="ECO:0000256" key="5">
    <source>
        <dbReference type="ARBA" id="ARBA00022792"/>
    </source>
</evidence>
<evidence type="ECO:0000256" key="2">
    <source>
        <dbReference type="ARBA" id="ARBA00006498"/>
    </source>
</evidence>
<gene>
    <name evidence="13" type="ORF">ZYGR_0N06720</name>
</gene>
<name>A0A1Q3A0P1_ZYGRO</name>
<evidence type="ECO:0000313" key="14">
    <source>
        <dbReference type="Proteomes" id="UP000187013"/>
    </source>
</evidence>
<evidence type="ECO:0000256" key="7">
    <source>
        <dbReference type="ARBA" id="ARBA00023128"/>
    </source>
</evidence>
<dbReference type="SUPFAM" id="SSF81531">
    <property type="entry name" value="Non-heme 11 kDa protein of cytochrome bc1 complex (Ubiquinol-cytochrome c reductase)"/>
    <property type="match status" value="1"/>
</dbReference>
<dbReference type="PANTHER" id="PTHR15336">
    <property type="entry name" value="UBIQUINOL-CYTOCHROME C REDUCTASE COMPLEX 7.8 KDA PROTEIN"/>
    <property type="match status" value="1"/>
</dbReference>
<dbReference type="OrthoDB" id="405848at2759"/>
<comment type="caution">
    <text evidence="13">The sequence shown here is derived from an EMBL/GenBank/DDBJ whole genome shotgun (WGS) entry which is preliminary data.</text>
</comment>
<feature type="region of interest" description="Disordered" evidence="11">
    <location>
        <begin position="1"/>
        <end position="79"/>
    </location>
</feature>
<evidence type="ECO:0000256" key="3">
    <source>
        <dbReference type="ARBA" id="ARBA00022448"/>
    </source>
</evidence>
<dbReference type="GO" id="GO:0005758">
    <property type="term" value="C:mitochondrial intermembrane space"/>
    <property type="evidence" value="ECO:0007669"/>
    <property type="project" value="EnsemblFungi"/>
</dbReference>
<keyword evidence="8" id="KW-0472">Membrane</keyword>
<organism evidence="13 14">
    <name type="scientific">Zygosaccharomyces rouxii</name>
    <dbReference type="NCBI Taxonomy" id="4956"/>
    <lineage>
        <taxon>Eukaryota</taxon>
        <taxon>Fungi</taxon>
        <taxon>Dikarya</taxon>
        <taxon>Ascomycota</taxon>
        <taxon>Saccharomycotina</taxon>
        <taxon>Saccharomycetes</taxon>
        <taxon>Saccharomycetales</taxon>
        <taxon>Saccharomycetaceae</taxon>
        <taxon>Zygosaccharomyces</taxon>
    </lineage>
</organism>
<comment type="subcellular location">
    <subcellularLocation>
        <location evidence="1">Mitochondrion inner membrane</location>
        <topology evidence="1">Peripheral membrane protein</topology>
        <orientation evidence="1">Intermembrane side</orientation>
    </subcellularLocation>
</comment>
<evidence type="ECO:0000256" key="1">
    <source>
        <dbReference type="ARBA" id="ARBA00004137"/>
    </source>
</evidence>
<dbReference type="GO" id="GO:0034399">
    <property type="term" value="C:nuclear periphery"/>
    <property type="evidence" value="ECO:0007669"/>
    <property type="project" value="EnsemblFungi"/>
</dbReference>
<reference evidence="13 14" key="1">
    <citation type="submission" date="2016-08" db="EMBL/GenBank/DDBJ databases">
        <title>Draft genome sequence of allopolyploid Zygosaccharomyces rouxii.</title>
        <authorList>
            <person name="Watanabe J."/>
            <person name="Uehara K."/>
            <person name="Mogi Y."/>
            <person name="Tsukioka Y."/>
        </authorList>
    </citation>
    <scope>NUCLEOTIDE SEQUENCE [LARGE SCALE GENOMIC DNA]</scope>
    <source>
        <strain evidence="13 14">NBRC 110957</strain>
    </source>
</reference>
<dbReference type="Proteomes" id="UP000187013">
    <property type="component" value="Unassembled WGS sequence"/>
</dbReference>
<keyword evidence="3" id="KW-0813">Transport</keyword>
<evidence type="ECO:0000313" key="13">
    <source>
        <dbReference type="EMBL" id="GAV49265.1"/>
    </source>
</evidence>
<dbReference type="OMA" id="NEDCVEE"/>
<keyword evidence="7" id="KW-0496">Mitochondrion</keyword>
<accession>A0A1Q3A0P1</accession>
<evidence type="ECO:0000256" key="11">
    <source>
        <dbReference type="SAM" id="MobiDB-lite"/>
    </source>
</evidence>
<dbReference type="InterPro" id="IPR003422">
    <property type="entry name" value="Cyt_b-c1_6"/>
</dbReference>
<dbReference type="InterPro" id="IPR036811">
    <property type="entry name" value="Ubol_cytC_Rdtase_hinge_dom_sf"/>
</dbReference>
<evidence type="ECO:0000256" key="10">
    <source>
        <dbReference type="ARBA" id="ARBA00044246"/>
    </source>
</evidence>
<sequence length="135" mass="15430">MISAITEYLEELKESFTPTVARAEDEEEGGEEEGGDSEGGDDEEEDEDEEDEDEEDEDEEEGGDPLDSLRDECANTPEGKELTHHFMECVERVHKAEEQPGYEDAEYKEDCVEEFFHLTHYVDNCAAPRLFSKLK</sequence>
<dbReference type="AlphaFoldDB" id="A0A1Q3A0P1"/>
<dbReference type="eggNOG" id="KOG4763">
    <property type="taxonomic scope" value="Eukaryota"/>
</dbReference>
<protein>
    <recommendedName>
        <fullName evidence="9">Cytochrome b-c1 complex subunit 6, mitochondrial</fullName>
    </recommendedName>
    <alternativeName>
        <fullName evidence="10">Complex III subunit 6</fullName>
    </alternativeName>
</protein>
<evidence type="ECO:0000256" key="8">
    <source>
        <dbReference type="ARBA" id="ARBA00023136"/>
    </source>
</evidence>
<dbReference type="FunFam" id="1.10.287.20:FF:000003">
    <property type="entry name" value="Cytochrome b-c1 complex subunit 6"/>
    <property type="match status" value="1"/>
</dbReference>
<dbReference type="InterPro" id="IPR023184">
    <property type="entry name" value="Ubol_cytC_Rdtase_hinge_dom"/>
</dbReference>
<evidence type="ECO:0000256" key="4">
    <source>
        <dbReference type="ARBA" id="ARBA00022660"/>
    </source>
</evidence>
<dbReference type="Gene3D" id="1.10.287.20">
    <property type="entry name" value="Ubiquinol-cytochrome C reductase hinge domain"/>
    <property type="match status" value="1"/>
</dbReference>
<proteinExistence type="inferred from homology"/>
<evidence type="ECO:0000256" key="9">
    <source>
        <dbReference type="ARBA" id="ARBA00044155"/>
    </source>
</evidence>
<dbReference type="GO" id="GO:0045275">
    <property type="term" value="C:respiratory chain complex III"/>
    <property type="evidence" value="ECO:0007669"/>
    <property type="project" value="EnsemblFungi"/>
</dbReference>
<keyword evidence="4" id="KW-0679">Respiratory chain</keyword>
<evidence type="ECO:0000259" key="12">
    <source>
        <dbReference type="Pfam" id="PF02320"/>
    </source>
</evidence>
<dbReference type="Pfam" id="PF02320">
    <property type="entry name" value="UCR_hinge"/>
    <property type="match status" value="1"/>
</dbReference>
<dbReference type="GO" id="GO:0006122">
    <property type="term" value="P:mitochondrial electron transport, ubiquinol to cytochrome c"/>
    <property type="evidence" value="ECO:0007669"/>
    <property type="project" value="EnsemblFungi"/>
</dbReference>
<dbReference type="EMBL" id="BDGX01000014">
    <property type="protein sequence ID" value="GAV49265.1"/>
    <property type="molecule type" value="Genomic_DNA"/>
</dbReference>
<dbReference type="GO" id="GO:0005743">
    <property type="term" value="C:mitochondrial inner membrane"/>
    <property type="evidence" value="ECO:0007669"/>
    <property type="project" value="UniProtKB-SubCell"/>
</dbReference>